<protein>
    <recommendedName>
        <fullName evidence="5">L-lysine N6-monooxygenase MbtG</fullName>
        <ecNumber evidence="4">1.14.13.59</ecNumber>
    </recommendedName>
    <alternativeName>
        <fullName evidence="14">Lysine 6-N-hydroxylase</fullName>
    </alternativeName>
    <alternativeName>
        <fullName evidence="13">Lysine N6-hydroxylase</fullName>
    </alternativeName>
    <alternativeName>
        <fullName evidence="11">Lysine-N-oxygenase</fullName>
    </alternativeName>
    <alternativeName>
        <fullName evidence="12">Mycobactin synthase protein G</fullName>
    </alternativeName>
</protein>
<keyword evidence="10" id="KW-0503">Monooxygenase</keyword>
<dbReference type="Gene3D" id="3.50.50.60">
    <property type="entry name" value="FAD/NAD(P)-binding domain"/>
    <property type="match status" value="1"/>
</dbReference>
<evidence type="ECO:0000256" key="5">
    <source>
        <dbReference type="ARBA" id="ARBA00016406"/>
    </source>
</evidence>
<evidence type="ECO:0000256" key="4">
    <source>
        <dbReference type="ARBA" id="ARBA00013076"/>
    </source>
</evidence>
<dbReference type="Pfam" id="PF13434">
    <property type="entry name" value="Lys_Orn_oxgnase"/>
    <property type="match status" value="1"/>
</dbReference>
<accession>A0AB33JRV8</accession>
<comment type="catalytic activity">
    <reaction evidence="15">
        <text>L-lysine + NADPH + O2 = N(6)-hydroxy-L-lysine + NADP(+) + H2O</text>
        <dbReference type="Rhea" id="RHEA:23228"/>
        <dbReference type="ChEBI" id="CHEBI:15377"/>
        <dbReference type="ChEBI" id="CHEBI:15379"/>
        <dbReference type="ChEBI" id="CHEBI:32551"/>
        <dbReference type="ChEBI" id="CHEBI:57783"/>
        <dbReference type="ChEBI" id="CHEBI:57820"/>
        <dbReference type="ChEBI" id="CHEBI:58349"/>
        <dbReference type="EC" id="1.14.13.59"/>
    </reaction>
</comment>
<evidence type="ECO:0000256" key="7">
    <source>
        <dbReference type="ARBA" id="ARBA00022827"/>
    </source>
</evidence>
<evidence type="ECO:0000313" key="16">
    <source>
        <dbReference type="EMBL" id="BFP44034.1"/>
    </source>
</evidence>
<dbReference type="EC" id="1.14.13.59" evidence="4"/>
<dbReference type="RefSeq" id="WP_407986635.1">
    <property type="nucleotide sequence ID" value="NZ_AP035881.2"/>
</dbReference>
<keyword evidence="7" id="KW-0274">FAD</keyword>
<gene>
    <name evidence="16" type="ORF">KCMC57_04020</name>
</gene>
<evidence type="ECO:0000256" key="9">
    <source>
        <dbReference type="ARBA" id="ARBA00023002"/>
    </source>
</evidence>
<evidence type="ECO:0000256" key="10">
    <source>
        <dbReference type="ARBA" id="ARBA00023033"/>
    </source>
</evidence>
<comment type="similarity">
    <text evidence="3">Belongs to the lysine N(6)-hydroxylase/L-ornithine N(5)-oxygenase family.</text>
</comment>
<dbReference type="GO" id="GO:0047091">
    <property type="term" value="F:L-lysine 6-monooxygenase (NADPH) activity"/>
    <property type="evidence" value="ECO:0007669"/>
    <property type="project" value="UniProtKB-EC"/>
</dbReference>
<evidence type="ECO:0000256" key="11">
    <source>
        <dbReference type="ARBA" id="ARBA00029939"/>
    </source>
</evidence>
<dbReference type="PANTHER" id="PTHR42802">
    <property type="entry name" value="MONOOXYGENASE"/>
    <property type="match status" value="1"/>
</dbReference>
<comment type="cofactor">
    <cofactor evidence="1">
        <name>FAD</name>
        <dbReference type="ChEBI" id="CHEBI:57692"/>
    </cofactor>
</comment>
<dbReference type="InterPro" id="IPR025700">
    <property type="entry name" value="Lys/Orn_oxygenase"/>
</dbReference>
<name>A0AB33JRV8_9ACTN</name>
<dbReference type="SUPFAM" id="SSF51905">
    <property type="entry name" value="FAD/NAD(P)-binding domain"/>
    <property type="match status" value="1"/>
</dbReference>
<sequence>MTNHNEVEVLAIGAGPSNLALAVAIEESGSSGLAANTLILEQYPDVKWQRNLLLPFARSQVSFVKDLVTLRNPQSRFSFLSFLHAKGRLDEFVNLGTFNPFRRELSEYLQWVANSLEHVGVRYNAKGQSVAPRRADDGTVIGWRVTLTNGDTVDARDLVVGTGRDANVPKEFAHLPADRVIHSTQYSTRIAQYPIDRPVRVVVIGAAQSAAEMFMAVHKDLPLSQPTLIHRSIGLQNYQTSKFVNELFFPSFVDQFHDSPAESRKQILEEIRLTNYAGLAAPFLDETYSMLYEQKLSGSQRSAVRSMTEVLEAREEDGEVVLELRDRRTGKVDQVRCDLVLLGTGYDQRMPAMVRHLAGQVGIEDIAVNRRYRVDLGETTRAGLYLQGFNEATHGISDSLLSVLAHRSHEITTDMLDRRSVSATRSH</sequence>
<proteinExistence type="inferred from homology"/>
<evidence type="ECO:0000256" key="8">
    <source>
        <dbReference type="ARBA" id="ARBA00022857"/>
    </source>
</evidence>
<reference evidence="16" key="1">
    <citation type="submission" date="2024-07" db="EMBL/GenBank/DDBJ databases">
        <title>Complete genome sequences of cellulolytic bacteria, Kitasatospora sp. CMC57 and Streptomyces sp. CMC78, isolated from Japanese agricultural soil.</title>
        <authorList>
            <person name="Hashimoto T."/>
            <person name="Ito M."/>
            <person name="Iwamoto M."/>
            <person name="Fukahori D."/>
            <person name="Shoda T."/>
            <person name="Sakoda M."/>
            <person name="Morohoshi T."/>
            <person name="Mitsuboshi M."/>
            <person name="Nishizawa T."/>
        </authorList>
    </citation>
    <scope>NUCLEOTIDE SEQUENCE</scope>
    <source>
        <strain evidence="16">CMC57</strain>
    </source>
</reference>
<evidence type="ECO:0000256" key="3">
    <source>
        <dbReference type="ARBA" id="ARBA00007588"/>
    </source>
</evidence>
<evidence type="ECO:0000256" key="2">
    <source>
        <dbReference type="ARBA" id="ARBA00004924"/>
    </source>
</evidence>
<evidence type="ECO:0000256" key="12">
    <source>
        <dbReference type="ARBA" id="ARBA00031158"/>
    </source>
</evidence>
<evidence type="ECO:0000256" key="1">
    <source>
        <dbReference type="ARBA" id="ARBA00001974"/>
    </source>
</evidence>
<comment type="pathway">
    <text evidence="2">Siderophore biosynthesis.</text>
</comment>
<evidence type="ECO:0000256" key="15">
    <source>
        <dbReference type="ARBA" id="ARBA00048407"/>
    </source>
</evidence>
<evidence type="ECO:0000256" key="14">
    <source>
        <dbReference type="ARBA" id="ARBA00032738"/>
    </source>
</evidence>
<dbReference type="EMBL" id="AP035881">
    <property type="protein sequence ID" value="BFP44034.1"/>
    <property type="molecule type" value="Genomic_DNA"/>
</dbReference>
<dbReference type="AlphaFoldDB" id="A0AB33JRV8"/>
<dbReference type="InterPro" id="IPR036188">
    <property type="entry name" value="FAD/NAD-bd_sf"/>
</dbReference>
<evidence type="ECO:0000256" key="6">
    <source>
        <dbReference type="ARBA" id="ARBA00022630"/>
    </source>
</evidence>
<evidence type="ECO:0000256" key="13">
    <source>
        <dbReference type="ARBA" id="ARBA00032493"/>
    </source>
</evidence>
<dbReference type="GO" id="GO:0006879">
    <property type="term" value="P:intracellular iron ion homeostasis"/>
    <property type="evidence" value="ECO:0007669"/>
    <property type="project" value="TreeGrafter"/>
</dbReference>
<keyword evidence="8" id="KW-0521">NADP</keyword>
<dbReference type="PANTHER" id="PTHR42802:SF1">
    <property type="entry name" value="L-ORNITHINE N(5)-MONOOXYGENASE"/>
    <property type="match status" value="1"/>
</dbReference>
<keyword evidence="9" id="KW-0560">Oxidoreductase</keyword>
<organism evidence="16">
    <name type="scientific">Kitasatospora sp. CMC57</name>
    <dbReference type="NCBI Taxonomy" id="3231513"/>
    <lineage>
        <taxon>Bacteria</taxon>
        <taxon>Bacillati</taxon>
        <taxon>Actinomycetota</taxon>
        <taxon>Actinomycetes</taxon>
        <taxon>Kitasatosporales</taxon>
        <taxon>Streptomycetaceae</taxon>
        <taxon>Kitasatospora</taxon>
    </lineage>
</organism>
<keyword evidence="6" id="KW-0285">Flavoprotein</keyword>